<comment type="caution">
    <text evidence="1">The sequence shown here is derived from an EMBL/GenBank/DDBJ whole genome shotgun (WGS) entry which is preliminary data.</text>
</comment>
<evidence type="ECO:0000313" key="2">
    <source>
        <dbReference type="Proteomes" id="UP001148312"/>
    </source>
</evidence>
<name>A0A9X0BYX2_9EURO</name>
<gene>
    <name evidence="1" type="ORF">N7539_002737</name>
</gene>
<protein>
    <submittedName>
        <fullName evidence="1">Uncharacterized protein</fullName>
    </submittedName>
</protein>
<proteinExistence type="predicted"/>
<organism evidence="1 2">
    <name type="scientific">Penicillium diatomitis</name>
    <dbReference type="NCBI Taxonomy" id="2819901"/>
    <lineage>
        <taxon>Eukaryota</taxon>
        <taxon>Fungi</taxon>
        <taxon>Dikarya</taxon>
        <taxon>Ascomycota</taxon>
        <taxon>Pezizomycotina</taxon>
        <taxon>Eurotiomycetes</taxon>
        <taxon>Eurotiomycetidae</taxon>
        <taxon>Eurotiales</taxon>
        <taxon>Aspergillaceae</taxon>
        <taxon>Penicillium</taxon>
    </lineage>
</organism>
<reference evidence="1" key="2">
    <citation type="journal article" date="2023" name="IMA Fungus">
        <title>Comparative genomic study of the Penicillium genus elucidates a diverse pangenome and 15 lateral gene transfer events.</title>
        <authorList>
            <person name="Petersen C."/>
            <person name="Sorensen T."/>
            <person name="Nielsen M.R."/>
            <person name="Sondergaard T.E."/>
            <person name="Sorensen J.L."/>
            <person name="Fitzpatrick D.A."/>
            <person name="Frisvad J.C."/>
            <person name="Nielsen K.L."/>
        </authorList>
    </citation>
    <scope>NUCLEOTIDE SEQUENCE</scope>
    <source>
        <strain evidence="1">IBT 30728</strain>
    </source>
</reference>
<dbReference type="Proteomes" id="UP001148312">
    <property type="component" value="Unassembled WGS sequence"/>
</dbReference>
<sequence>MDVLPPPDYPRSSRANILEFQLERQQQLLRNRKLLASVRYRYNIYLAMLLQMRRWQLSSLIIELIPIDNVLLISPYFPSAQISVIQLMLSRGGDTLKSQLLHYAIERHSDNITVLSLVVEKGAAINSTMYEGHYPFRAPPYQQPEGNCLKSLLDSQH</sequence>
<accession>A0A9X0BYX2</accession>
<reference evidence="1" key="1">
    <citation type="submission" date="2022-12" db="EMBL/GenBank/DDBJ databases">
        <authorList>
            <person name="Petersen C."/>
        </authorList>
    </citation>
    <scope>NUCLEOTIDE SEQUENCE</scope>
    <source>
        <strain evidence="1">IBT 30728</strain>
    </source>
</reference>
<dbReference type="EMBL" id="JAPWDQ010000003">
    <property type="protein sequence ID" value="KAJ5491170.1"/>
    <property type="molecule type" value="Genomic_DNA"/>
</dbReference>
<keyword evidence="2" id="KW-1185">Reference proteome</keyword>
<dbReference type="AlphaFoldDB" id="A0A9X0BYX2"/>
<dbReference type="GeneID" id="81622589"/>
<evidence type="ECO:0000313" key="1">
    <source>
        <dbReference type="EMBL" id="KAJ5491170.1"/>
    </source>
</evidence>
<dbReference type="RefSeq" id="XP_056792299.1">
    <property type="nucleotide sequence ID" value="XM_056932340.1"/>
</dbReference>